<dbReference type="GO" id="GO:0005245">
    <property type="term" value="F:voltage-gated calcium channel activity"/>
    <property type="evidence" value="ECO:0007669"/>
    <property type="project" value="TreeGrafter"/>
</dbReference>
<dbReference type="EMBL" id="LSYS01004200">
    <property type="protein sequence ID" value="OPJ80574.1"/>
    <property type="molecule type" value="Genomic_DNA"/>
</dbReference>
<dbReference type="OrthoDB" id="10054666at2759"/>
<dbReference type="GO" id="GO:0005891">
    <property type="term" value="C:voltage-gated calcium channel complex"/>
    <property type="evidence" value="ECO:0007669"/>
    <property type="project" value="TreeGrafter"/>
</dbReference>
<dbReference type="Pfam" id="PF08473">
    <property type="entry name" value="VGCC_alpha2"/>
    <property type="match status" value="1"/>
</dbReference>
<feature type="domain" description="Voltage-dependent calcium channel alpha-2/delta subunit conserved region" evidence="1">
    <location>
        <begin position="9"/>
        <end position="194"/>
    </location>
</feature>
<dbReference type="STRING" id="372326.A0A1V4K808"/>
<sequence length="238" mass="26584">MSLFRKCHILNCFLIDNNGFILVSKRLAETGKFFGAVEGSVMTQLLNMGMFRRVTMYDYQAMCKVPYHHHSGARPLLSPIYAFLAAVKWLISDFLILLLEFNMSSFWHSDNLADAKAVFHHSHKSTPTAHKHKKHDTLQPCDTEYPVFVYEPAIKETNGLIECGDCQKMFVAQQITSSNLLLLVTDATCDCSVFPPVLLDAKEVKYILPYAAGMHGSLFARVEKSAAVAIATGVESMA</sequence>
<organism evidence="2 3">
    <name type="scientific">Patagioenas fasciata monilis</name>
    <dbReference type="NCBI Taxonomy" id="372326"/>
    <lineage>
        <taxon>Eukaryota</taxon>
        <taxon>Metazoa</taxon>
        <taxon>Chordata</taxon>
        <taxon>Craniata</taxon>
        <taxon>Vertebrata</taxon>
        <taxon>Euteleostomi</taxon>
        <taxon>Archelosauria</taxon>
        <taxon>Archosauria</taxon>
        <taxon>Dinosauria</taxon>
        <taxon>Saurischia</taxon>
        <taxon>Theropoda</taxon>
        <taxon>Coelurosauria</taxon>
        <taxon>Aves</taxon>
        <taxon>Neognathae</taxon>
        <taxon>Neoaves</taxon>
        <taxon>Columbimorphae</taxon>
        <taxon>Columbiformes</taxon>
        <taxon>Columbidae</taxon>
        <taxon>Patagioenas</taxon>
    </lineage>
</organism>
<comment type="caution">
    <text evidence="2">The sequence shown here is derived from an EMBL/GenBank/DDBJ whole genome shotgun (WGS) entry which is preliminary data.</text>
</comment>
<keyword evidence="3" id="KW-1185">Reference proteome</keyword>
<gene>
    <name evidence="2" type="ORF">AV530_010856</name>
</gene>
<proteinExistence type="predicted"/>
<dbReference type="Proteomes" id="UP000190648">
    <property type="component" value="Unassembled WGS sequence"/>
</dbReference>
<name>A0A1V4K808_PATFA</name>
<protein>
    <recommendedName>
        <fullName evidence="1">Voltage-dependent calcium channel alpha-2/delta subunit conserved region domain-containing protein</fullName>
    </recommendedName>
</protein>
<evidence type="ECO:0000313" key="2">
    <source>
        <dbReference type="EMBL" id="OPJ80574.1"/>
    </source>
</evidence>
<dbReference type="InterPro" id="IPR013680">
    <property type="entry name" value="VDCC_a2/dsu"/>
</dbReference>
<evidence type="ECO:0000313" key="3">
    <source>
        <dbReference type="Proteomes" id="UP000190648"/>
    </source>
</evidence>
<dbReference type="AlphaFoldDB" id="A0A1V4K808"/>
<evidence type="ECO:0000259" key="1">
    <source>
        <dbReference type="Pfam" id="PF08473"/>
    </source>
</evidence>
<dbReference type="PANTHER" id="PTHR10166">
    <property type="entry name" value="VOLTAGE-DEPENDENT CALCIUM CHANNEL SUBUNIT ALPHA-2/DELTA-RELATED"/>
    <property type="match status" value="1"/>
</dbReference>
<dbReference type="InterPro" id="IPR051173">
    <property type="entry name" value="Ca_channel_alpha-2/delta"/>
</dbReference>
<reference evidence="2 3" key="1">
    <citation type="submission" date="2016-02" db="EMBL/GenBank/DDBJ databases">
        <title>Band-tailed pigeon sequencing and assembly.</title>
        <authorList>
            <person name="Soares A.E."/>
            <person name="Novak B.J."/>
            <person name="Rice E.S."/>
            <person name="O'Connell B."/>
            <person name="Chang D."/>
            <person name="Weber S."/>
            <person name="Shapiro B."/>
        </authorList>
    </citation>
    <scope>NUCLEOTIDE SEQUENCE [LARGE SCALE GENOMIC DNA]</scope>
    <source>
        <strain evidence="2">BTP2013</strain>
        <tissue evidence="2">Blood</tissue>
    </source>
</reference>
<dbReference type="PANTHER" id="PTHR10166:SF59">
    <property type="entry name" value="VOLTAGE-DEPENDENT CALCIUM CHANNEL SUBUNIT ALPHA-2_DELTA-4"/>
    <property type="match status" value="1"/>
</dbReference>
<accession>A0A1V4K808</accession>